<keyword evidence="2" id="KW-0732">Signal</keyword>
<organism evidence="3 4">
    <name type="scientific">Gynuella sunshinyii YC6258</name>
    <dbReference type="NCBI Taxonomy" id="1445510"/>
    <lineage>
        <taxon>Bacteria</taxon>
        <taxon>Pseudomonadati</taxon>
        <taxon>Pseudomonadota</taxon>
        <taxon>Gammaproteobacteria</taxon>
        <taxon>Oceanospirillales</taxon>
        <taxon>Saccharospirillaceae</taxon>
        <taxon>Gynuella</taxon>
    </lineage>
</organism>
<sequence>MRLCYRILLLTFMTGWSQAHDVLTSSIFFDFRSDMILAEMHVPLDQLHLAAPEFGSKTQIDLDDDHQQAISKYLSQHIQLLSAPKKALPMKVDKLQQIQIDQQPFLYIELKFPISDTNTLVFKSDVILHQVVTHRTLVSVRSDFKTATFSDAPRLIGVLRYKHKDVLIDREQASIWQGFLAILSAGMHHIAEGNDHLLFLCCLLLPAPLARSGFRWTTAVPLGTCMGSIVKIVTAFTLAHSLTLALASTQLLKVPSRPVEILVAASILVSAIHAIRPVFGANATAVAAGFGLIHGLAFASEMAGRGFTGLDLIMSLAGFNIGIEIMQLLIVGALMPWLILSSRSHWYSILRITGSALAIMVSLAWIAERTWNMSSPVDAWIQVLRSEGMWIYLFLTAIACASVIWSKRYRSPDLNKTL</sequence>
<proteinExistence type="predicted"/>
<dbReference type="EMBL" id="CP007142">
    <property type="protein sequence ID" value="AJQ92499.1"/>
    <property type="molecule type" value="Genomic_DNA"/>
</dbReference>
<gene>
    <name evidence="3" type="ORF">YC6258_00449</name>
</gene>
<dbReference type="RefSeq" id="WP_052829996.1">
    <property type="nucleotide sequence ID" value="NZ_CP007142.1"/>
</dbReference>
<feature type="signal peptide" evidence="2">
    <location>
        <begin position="1"/>
        <end position="19"/>
    </location>
</feature>
<feature type="transmembrane region" description="Helical" evidence="1">
    <location>
        <begin position="312"/>
        <end position="340"/>
    </location>
</feature>
<evidence type="ECO:0000256" key="2">
    <source>
        <dbReference type="SAM" id="SignalP"/>
    </source>
</evidence>
<keyword evidence="1" id="KW-0472">Membrane</keyword>
<feature type="transmembrane region" description="Helical" evidence="1">
    <location>
        <begin position="281"/>
        <end position="300"/>
    </location>
</feature>
<dbReference type="Pfam" id="PF13795">
    <property type="entry name" value="HupE_UreJ_2"/>
    <property type="match status" value="1"/>
</dbReference>
<dbReference type="PATRIC" id="fig|1445510.3.peg.435"/>
<protein>
    <recommendedName>
        <fullName evidence="5">HupE / UreJ protein</fullName>
    </recommendedName>
</protein>
<reference evidence="3 4" key="1">
    <citation type="submission" date="2014-01" db="EMBL/GenBank/DDBJ databases">
        <title>Full genme sequencing of cellulolytic bacterium Gynuella sunshinyii YC6258T gen. nov., sp. nov.</title>
        <authorList>
            <person name="Khan H."/>
            <person name="Chung E.J."/>
            <person name="Chung Y.R."/>
        </authorList>
    </citation>
    <scope>NUCLEOTIDE SEQUENCE [LARGE SCALE GENOMIC DNA]</scope>
    <source>
        <strain evidence="3 4">YC6258</strain>
    </source>
</reference>
<feature type="chain" id="PRO_5002191286" description="HupE / UreJ protein" evidence="2">
    <location>
        <begin position="20"/>
        <end position="418"/>
    </location>
</feature>
<dbReference type="Proteomes" id="UP000032266">
    <property type="component" value="Chromosome"/>
</dbReference>
<dbReference type="STRING" id="1445510.YC6258_00449"/>
<dbReference type="InterPro" id="IPR032809">
    <property type="entry name" value="Put_HupE_UreJ"/>
</dbReference>
<feature type="transmembrane region" description="Helical" evidence="1">
    <location>
        <begin position="388"/>
        <end position="406"/>
    </location>
</feature>
<dbReference type="AlphaFoldDB" id="A0A0C5VQE2"/>
<dbReference type="HOGENOM" id="CLU_043645_2_0_6"/>
<evidence type="ECO:0000256" key="1">
    <source>
        <dbReference type="SAM" id="Phobius"/>
    </source>
</evidence>
<evidence type="ECO:0000313" key="4">
    <source>
        <dbReference type="Proteomes" id="UP000032266"/>
    </source>
</evidence>
<dbReference type="OrthoDB" id="9808870at2"/>
<name>A0A0C5VQE2_9GAMM</name>
<evidence type="ECO:0008006" key="5">
    <source>
        <dbReference type="Google" id="ProtNLM"/>
    </source>
</evidence>
<keyword evidence="1" id="KW-0812">Transmembrane</keyword>
<evidence type="ECO:0000313" key="3">
    <source>
        <dbReference type="EMBL" id="AJQ92499.1"/>
    </source>
</evidence>
<dbReference type="KEGG" id="gsn:YC6258_00449"/>
<keyword evidence="4" id="KW-1185">Reference proteome</keyword>
<feature type="transmembrane region" description="Helical" evidence="1">
    <location>
        <begin position="346"/>
        <end position="367"/>
    </location>
</feature>
<keyword evidence="1" id="KW-1133">Transmembrane helix</keyword>
<accession>A0A0C5VQE2</accession>